<accession>A0A652YZ05</accession>
<sequence length="150" mass="15599">MRIGSPPPKAPPSLVVPGTETNAPLPIAEVTAVAIEHLDDRSRVTYHLSGTGTVTWKVEYVSEAIRGGDNHVVDVNGSSILQIDIMGATALQQFPPIETSGGTISSVETALVSGEIVQSFVGTAAGRPEFQATGMESPGQIVVDVFYAPA</sequence>
<organism evidence="3">
    <name type="scientific">Nocardia globerula</name>
    <dbReference type="NCBI Taxonomy" id="1818"/>
    <lineage>
        <taxon>Bacteria</taxon>
        <taxon>Bacillati</taxon>
        <taxon>Actinomycetota</taxon>
        <taxon>Actinomycetes</taxon>
        <taxon>Mycobacteriales</taxon>
        <taxon>Nocardiaceae</taxon>
        <taxon>Nocardia</taxon>
    </lineage>
</organism>
<feature type="domain" description="AMIN-like" evidence="2">
    <location>
        <begin position="29"/>
        <end position="145"/>
    </location>
</feature>
<dbReference type="Pfam" id="PF24837">
    <property type="entry name" value="AMIN-like"/>
    <property type="match status" value="1"/>
</dbReference>
<evidence type="ECO:0000259" key="2">
    <source>
        <dbReference type="Pfam" id="PF24837"/>
    </source>
</evidence>
<evidence type="ECO:0000313" key="3">
    <source>
        <dbReference type="EMBL" id="TYQ08935.1"/>
    </source>
</evidence>
<feature type="region of interest" description="Disordered" evidence="1">
    <location>
        <begin position="1"/>
        <end position="21"/>
    </location>
</feature>
<dbReference type="AlphaFoldDB" id="A0A652YZ05"/>
<reference evidence="3" key="1">
    <citation type="submission" date="2019-07" db="EMBL/GenBank/DDBJ databases">
        <title>Genomic Encyclopedia of Type Strains, Phase IV (KMG-IV): sequencing the most valuable type-strain genomes for metagenomic binning, comparative biology and taxonomic classification.</title>
        <authorList>
            <person name="Goeker M."/>
        </authorList>
    </citation>
    <scope>NUCLEOTIDE SEQUENCE</scope>
    <source>
        <strain evidence="3">DSM 44596</strain>
    </source>
</reference>
<comment type="caution">
    <text evidence="3">The sequence shown here is derived from an EMBL/GenBank/DDBJ whole genome shotgun (WGS) entry which is preliminary data.</text>
</comment>
<proteinExistence type="predicted"/>
<name>A0A652YZ05_NOCGL</name>
<dbReference type="EMBL" id="VNIQ01000001">
    <property type="protein sequence ID" value="TYQ08935.1"/>
    <property type="molecule type" value="Genomic_DNA"/>
</dbReference>
<protein>
    <recommendedName>
        <fullName evidence="2">AMIN-like domain-containing protein</fullName>
    </recommendedName>
</protein>
<feature type="compositionally biased region" description="Pro residues" evidence="1">
    <location>
        <begin position="1"/>
        <end position="11"/>
    </location>
</feature>
<dbReference type="InterPro" id="IPR056303">
    <property type="entry name" value="AMIN-like"/>
</dbReference>
<gene>
    <name evidence="3" type="ORF">FNL38_1011312</name>
</gene>
<evidence type="ECO:0000256" key="1">
    <source>
        <dbReference type="SAM" id="MobiDB-lite"/>
    </source>
</evidence>